<evidence type="ECO:0000313" key="4">
    <source>
        <dbReference type="Proteomes" id="UP000751224"/>
    </source>
</evidence>
<sequence>MKIYNWNNCFSRKEERINQTRNICNHKKGIRDVTLISLLYDSGCRVNEFIEIKVNDIDFKRNTISLLGKGRKQREISISSNVISIILKYSRTFNLKNNDYLFMNSRLGKLTRPGITYIINKYTDECRKENKDFFKKQ</sequence>
<comment type="caution">
    <text evidence="3">The sequence shown here is derived from an EMBL/GenBank/DDBJ whole genome shotgun (WGS) entry which is preliminary data.</text>
</comment>
<dbReference type="GO" id="GO:0006310">
    <property type="term" value="P:DNA recombination"/>
    <property type="evidence" value="ECO:0007669"/>
    <property type="project" value="UniProtKB-KW"/>
</dbReference>
<evidence type="ECO:0000256" key="1">
    <source>
        <dbReference type="ARBA" id="ARBA00023172"/>
    </source>
</evidence>
<protein>
    <submittedName>
        <fullName evidence="3">Tyrosine-type recombinase/integrase</fullName>
    </submittedName>
</protein>
<evidence type="ECO:0000313" key="3">
    <source>
        <dbReference type="EMBL" id="MBS5589291.1"/>
    </source>
</evidence>
<gene>
    <name evidence="3" type="ORF">KHX14_10910</name>
</gene>
<reference evidence="3" key="1">
    <citation type="submission" date="2021-02" db="EMBL/GenBank/DDBJ databases">
        <title>Infant gut strain persistence is associated with maternal origin, phylogeny, and functional potential including surface adhesion and iron acquisition.</title>
        <authorList>
            <person name="Lou Y.C."/>
        </authorList>
    </citation>
    <scope>NUCLEOTIDE SEQUENCE</scope>
    <source>
        <strain evidence="3">L3_108_000G1_dasL3_108_000G1_metabat.metabat.11</strain>
    </source>
</reference>
<dbReference type="SUPFAM" id="SSF56349">
    <property type="entry name" value="DNA breaking-rejoining enzymes"/>
    <property type="match status" value="1"/>
</dbReference>
<accession>A0A943EMT5</accession>
<dbReference type="InterPro" id="IPR002104">
    <property type="entry name" value="Integrase_catalytic"/>
</dbReference>
<name>A0A943EMT5_9FIRM</name>
<keyword evidence="1" id="KW-0233">DNA recombination</keyword>
<dbReference type="InterPro" id="IPR011010">
    <property type="entry name" value="DNA_brk_join_enz"/>
</dbReference>
<proteinExistence type="predicted"/>
<organism evidence="3 4">
    <name type="scientific">Thomasclavelia spiroformis</name>
    <dbReference type="NCBI Taxonomy" id="29348"/>
    <lineage>
        <taxon>Bacteria</taxon>
        <taxon>Bacillati</taxon>
        <taxon>Bacillota</taxon>
        <taxon>Erysipelotrichia</taxon>
        <taxon>Erysipelotrichales</taxon>
        <taxon>Coprobacillaceae</taxon>
        <taxon>Thomasclavelia</taxon>
    </lineage>
</organism>
<dbReference type="Proteomes" id="UP000751224">
    <property type="component" value="Unassembled WGS sequence"/>
</dbReference>
<dbReference type="EMBL" id="JAGZCC010000128">
    <property type="protein sequence ID" value="MBS5589291.1"/>
    <property type="molecule type" value="Genomic_DNA"/>
</dbReference>
<feature type="domain" description="Tyr recombinase" evidence="2">
    <location>
        <begin position="1"/>
        <end position="137"/>
    </location>
</feature>
<dbReference type="RefSeq" id="WP_369680546.1">
    <property type="nucleotide sequence ID" value="NZ_JAGZCC010000128.1"/>
</dbReference>
<dbReference type="Gene3D" id="1.10.443.10">
    <property type="entry name" value="Intergrase catalytic core"/>
    <property type="match status" value="1"/>
</dbReference>
<dbReference type="GO" id="GO:0003677">
    <property type="term" value="F:DNA binding"/>
    <property type="evidence" value="ECO:0007669"/>
    <property type="project" value="InterPro"/>
</dbReference>
<dbReference type="PROSITE" id="PS51898">
    <property type="entry name" value="TYR_RECOMBINASE"/>
    <property type="match status" value="1"/>
</dbReference>
<evidence type="ECO:0000259" key="2">
    <source>
        <dbReference type="PROSITE" id="PS51898"/>
    </source>
</evidence>
<dbReference type="GO" id="GO:0015074">
    <property type="term" value="P:DNA integration"/>
    <property type="evidence" value="ECO:0007669"/>
    <property type="project" value="InterPro"/>
</dbReference>
<dbReference type="Pfam" id="PF00589">
    <property type="entry name" value="Phage_integrase"/>
    <property type="match status" value="1"/>
</dbReference>
<dbReference type="AlphaFoldDB" id="A0A943EMT5"/>
<dbReference type="InterPro" id="IPR013762">
    <property type="entry name" value="Integrase-like_cat_sf"/>
</dbReference>